<dbReference type="InterPro" id="IPR000310">
    <property type="entry name" value="Orn/Lys/Arg_deCO2ase_major_dom"/>
</dbReference>
<evidence type="ECO:0000313" key="7">
    <source>
        <dbReference type="EMBL" id="WXB98602.1"/>
    </source>
</evidence>
<dbReference type="Pfam" id="PF01276">
    <property type="entry name" value="OKR_DC_1"/>
    <property type="match status" value="1"/>
</dbReference>
<gene>
    <name evidence="7" type="ORF">WCV65_09030</name>
</gene>
<dbReference type="PANTHER" id="PTHR43277:SF4">
    <property type="entry name" value="ARGININE DECARBOXYLASE"/>
    <property type="match status" value="1"/>
</dbReference>
<accession>A0ABZ2NN62</accession>
<evidence type="ECO:0000256" key="1">
    <source>
        <dbReference type="ARBA" id="ARBA00001933"/>
    </source>
</evidence>
<dbReference type="InterPro" id="IPR036633">
    <property type="entry name" value="Prn/Lys/Arg_de-COase_C_sf"/>
</dbReference>
<evidence type="ECO:0000313" key="8">
    <source>
        <dbReference type="Proteomes" id="UP001377337"/>
    </source>
</evidence>
<keyword evidence="3" id="KW-0210">Decarboxylase</keyword>
<dbReference type="RefSeq" id="WP_338781720.1">
    <property type="nucleotide sequence ID" value="NZ_CP147407.1"/>
</dbReference>
<keyword evidence="7" id="KW-0808">Transferase</keyword>
<dbReference type="InterPro" id="IPR008286">
    <property type="entry name" value="Prn/Lys/Arg_de-COase_C"/>
</dbReference>
<proteinExistence type="inferred from homology"/>
<protein>
    <submittedName>
        <fullName evidence="7">Aminotransferase class I/II-fold pyridoxal phosphate-dependent enzyme</fullName>
    </submittedName>
</protein>
<keyword evidence="5" id="KW-0456">Lyase</keyword>
<name>A0ABZ2NN62_9BACI</name>
<dbReference type="InterPro" id="IPR052357">
    <property type="entry name" value="Orn_Lys_Arg_decarboxylase-I"/>
</dbReference>
<evidence type="ECO:0000259" key="6">
    <source>
        <dbReference type="PROSITE" id="PS00703"/>
    </source>
</evidence>
<dbReference type="CDD" id="cd00615">
    <property type="entry name" value="Orn_deC_like"/>
    <property type="match status" value="1"/>
</dbReference>
<dbReference type="InterPro" id="IPR015421">
    <property type="entry name" value="PyrdxlP-dep_Trfase_major"/>
</dbReference>
<dbReference type="PANTHER" id="PTHR43277">
    <property type="entry name" value="ARGININE DECARBOXYLASE"/>
    <property type="match status" value="1"/>
</dbReference>
<dbReference type="InterPro" id="IPR015424">
    <property type="entry name" value="PyrdxlP-dep_Trfase"/>
</dbReference>
<comment type="cofactor">
    <cofactor evidence="1">
        <name>pyridoxal 5'-phosphate</name>
        <dbReference type="ChEBI" id="CHEBI:597326"/>
    </cofactor>
</comment>
<dbReference type="SUPFAM" id="SSF55904">
    <property type="entry name" value="Ornithine decarboxylase C-terminal domain"/>
    <property type="match status" value="1"/>
</dbReference>
<comment type="similarity">
    <text evidence="2">Belongs to the Orn/Lys/Arg decarboxylase class-I family.</text>
</comment>
<sequence>MNQNLTPLYTGLKKHIDRNPIQFHIPGHKKGAGIDPDFREYIGENALKMDLINIGPLDDLHSPKGIIKEAQELAADAFGADFTFFSVQGTSGAIMTMVMAVCKPGDKIIVPRNVHKSVMTAIVFSGAVPVFIHPEVDKELGISHGITTDSVQTALDQHPDAKGVLVINPTYFGISADLKKIVEIAHSYHVPVLVDEAHGVHIHFHEELPMSAMQAGADMAATSVHKLGGSMTQSSVLNVREGLVSAQRVQSILSMMTTTSTSYLLLASLDVARKRLAMEGRELIDQTIQLAQKVRQQLNAIEDIYCVGSEILGTKSTYDYDPTKLIISVKELGLTGYDVEKWLREKYRIEVELSDLYNILCIVTPGDTVKETDLLVEALTELSDRFKHRDPGQIEETAVLLPDIPVLALTPRDAFYSETEIVDFNESAGRIIAEFIMVYPPGIPIFIPGEIITEDNLAYIQKNMEVGLPVQGPEDPNLNSLRVIKEHKAIR</sequence>
<evidence type="ECO:0000256" key="4">
    <source>
        <dbReference type="ARBA" id="ARBA00022898"/>
    </source>
</evidence>
<keyword evidence="8" id="KW-1185">Reference proteome</keyword>
<reference evidence="7 8" key="1">
    <citation type="submission" date="2024-02" db="EMBL/GenBank/DDBJ databases">
        <title>Seven novel Bacillus-like species.</title>
        <authorList>
            <person name="Liu G."/>
        </authorList>
    </citation>
    <scope>NUCLEOTIDE SEQUENCE [LARGE SCALE GENOMIC DNA]</scope>
    <source>
        <strain evidence="7 8">FJAT-52054</strain>
    </source>
</reference>
<dbReference type="GO" id="GO:0008483">
    <property type="term" value="F:transaminase activity"/>
    <property type="evidence" value="ECO:0007669"/>
    <property type="project" value="UniProtKB-KW"/>
</dbReference>
<evidence type="ECO:0000256" key="2">
    <source>
        <dbReference type="ARBA" id="ARBA00010671"/>
    </source>
</evidence>
<dbReference type="Proteomes" id="UP001377337">
    <property type="component" value="Chromosome"/>
</dbReference>
<dbReference type="Gene3D" id="3.40.640.10">
    <property type="entry name" value="Type I PLP-dependent aspartate aminotransferase-like (Major domain)"/>
    <property type="match status" value="1"/>
</dbReference>
<evidence type="ECO:0000256" key="5">
    <source>
        <dbReference type="ARBA" id="ARBA00023239"/>
    </source>
</evidence>
<keyword evidence="7" id="KW-0032">Aminotransferase</keyword>
<evidence type="ECO:0000256" key="3">
    <source>
        <dbReference type="ARBA" id="ARBA00022793"/>
    </source>
</evidence>
<dbReference type="SUPFAM" id="SSF53383">
    <property type="entry name" value="PLP-dependent transferases"/>
    <property type="match status" value="1"/>
</dbReference>
<feature type="domain" description="Orn/Lys/Arg decarboxylases family 1 pyridoxal-P attachment site" evidence="6">
    <location>
        <begin position="221"/>
        <end position="235"/>
    </location>
</feature>
<dbReference type="EMBL" id="CP147407">
    <property type="protein sequence ID" value="WXB98602.1"/>
    <property type="molecule type" value="Genomic_DNA"/>
</dbReference>
<dbReference type="PROSITE" id="PS00703">
    <property type="entry name" value="OKR_DC_1"/>
    <property type="match status" value="1"/>
</dbReference>
<organism evidence="7 8">
    <name type="scientific">Metabacillus sediminis</name>
    <dbReference type="NCBI Taxonomy" id="3117746"/>
    <lineage>
        <taxon>Bacteria</taxon>
        <taxon>Bacillati</taxon>
        <taxon>Bacillota</taxon>
        <taxon>Bacilli</taxon>
        <taxon>Bacillales</taxon>
        <taxon>Bacillaceae</taxon>
        <taxon>Metabacillus</taxon>
    </lineage>
</organism>
<keyword evidence="4" id="KW-0663">Pyridoxal phosphate</keyword>
<dbReference type="Gene3D" id="3.90.100.10">
    <property type="entry name" value="Orn/Lys/Arg decarboxylase, C-terminal domain"/>
    <property type="match status" value="1"/>
</dbReference>
<dbReference type="Pfam" id="PF03711">
    <property type="entry name" value="OKR_DC_1_C"/>
    <property type="match status" value="1"/>
</dbReference>